<dbReference type="Proteomes" id="UP000612055">
    <property type="component" value="Unassembled WGS sequence"/>
</dbReference>
<evidence type="ECO:0000256" key="1">
    <source>
        <dbReference type="SAM" id="Coils"/>
    </source>
</evidence>
<dbReference type="PANTHER" id="PTHR35830">
    <property type="entry name" value="OS05G0299200 PROTEIN"/>
    <property type="match status" value="1"/>
</dbReference>
<keyword evidence="4" id="KW-1185">Reference proteome</keyword>
<dbReference type="PANTHER" id="PTHR35830:SF1">
    <property type="entry name" value="OS05G0299200 PROTEIN"/>
    <property type="match status" value="1"/>
</dbReference>
<feature type="coiled-coil region" evidence="1">
    <location>
        <begin position="70"/>
        <end position="97"/>
    </location>
</feature>
<keyword evidence="1" id="KW-0175">Coiled coil</keyword>
<organism evidence="3 4">
    <name type="scientific">Edaphochlamys debaryana</name>
    <dbReference type="NCBI Taxonomy" id="47281"/>
    <lineage>
        <taxon>Eukaryota</taxon>
        <taxon>Viridiplantae</taxon>
        <taxon>Chlorophyta</taxon>
        <taxon>core chlorophytes</taxon>
        <taxon>Chlorophyceae</taxon>
        <taxon>CS clade</taxon>
        <taxon>Chlamydomonadales</taxon>
        <taxon>Chlamydomonadales incertae sedis</taxon>
        <taxon>Edaphochlamys</taxon>
    </lineage>
</organism>
<comment type="caution">
    <text evidence="3">The sequence shown here is derived from an EMBL/GenBank/DDBJ whole genome shotgun (WGS) entry which is preliminary data.</text>
</comment>
<name>A0A835XJF2_9CHLO</name>
<dbReference type="OrthoDB" id="547039at2759"/>
<dbReference type="PROSITE" id="PS51257">
    <property type="entry name" value="PROKAR_LIPOPROTEIN"/>
    <property type="match status" value="1"/>
</dbReference>
<feature type="region of interest" description="Disordered" evidence="2">
    <location>
        <begin position="520"/>
        <end position="559"/>
    </location>
</feature>
<protein>
    <submittedName>
        <fullName evidence="3">Uncharacterized protein</fullName>
    </submittedName>
</protein>
<evidence type="ECO:0000313" key="4">
    <source>
        <dbReference type="Proteomes" id="UP000612055"/>
    </source>
</evidence>
<accession>A0A835XJF2</accession>
<sequence length="559" mass="59154">MPELARLGPAAKLMTATAIVYHIAFSGCAARAEDRPWKPRRHHRRMGERFTDKWAEELVEEQESLRERTAEEMRLQRLRLQKQREADEKRIREEEATMKARATEILIKQQEAARVGGLPFKLVVGGADLAPLVVWGAIAAALWAAYKGRLLDWLTGGGRAQRGAGKWVYDRSLGGKKVWVPDSSSFAGPTSATSYSEKAGTSLKDDEFDKLATFAAAARTGGAVSSEPFSTPAWWDPPPVLYVSDRTRREREKEAAAVLARLESSKNTGKDYEMEDIRALRRLCQEGHVAVKPKTVGGRDALYRAAVEAAVDAAQRNNLSGLDGSSPPRWVAGVAADIGMDEERAVGIVAAVAAAAARARLLDATASLRRDPPNVQEAVFALARLAALLQLLPVLQPGRPEVSVVASSLRDRSSPEQRTAMFYLLAQMLPEGQRVTAELLGFDAEVIMREQESALEAARRNMEAEIASLSGEQLLAEQEAAAAAAAVAEAAAAAAEAAAVETAARARAAADEVAAAAAAEAAGKGSDAGAGSTGAAAADAKAQGGAASRAPGPEAAPGA</sequence>
<feature type="compositionally biased region" description="Low complexity" evidence="2">
    <location>
        <begin position="533"/>
        <end position="550"/>
    </location>
</feature>
<dbReference type="EMBL" id="JAEHOE010000162">
    <property type="protein sequence ID" value="KAG2483908.1"/>
    <property type="molecule type" value="Genomic_DNA"/>
</dbReference>
<dbReference type="AlphaFoldDB" id="A0A835XJF2"/>
<evidence type="ECO:0000256" key="2">
    <source>
        <dbReference type="SAM" id="MobiDB-lite"/>
    </source>
</evidence>
<reference evidence="3" key="1">
    <citation type="journal article" date="2020" name="bioRxiv">
        <title>Comparative genomics of Chlamydomonas.</title>
        <authorList>
            <person name="Craig R.J."/>
            <person name="Hasan A.R."/>
            <person name="Ness R.W."/>
            <person name="Keightley P.D."/>
        </authorList>
    </citation>
    <scope>NUCLEOTIDE SEQUENCE</scope>
    <source>
        <strain evidence="3">CCAP 11/70</strain>
    </source>
</reference>
<proteinExistence type="predicted"/>
<feature type="coiled-coil region" evidence="1">
    <location>
        <begin position="448"/>
        <end position="479"/>
    </location>
</feature>
<gene>
    <name evidence="3" type="ORF">HYH03_017229</name>
</gene>
<evidence type="ECO:0000313" key="3">
    <source>
        <dbReference type="EMBL" id="KAG2483908.1"/>
    </source>
</evidence>